<proteinExistence type="predicted"/>
<dbReference type="InterPro" id="IPR006652">
    <property type="entry name" value="Kelch_1"/>
</dbReference>
<feature type="compositionally biased region" description="Basic and acidic residues" evidence="3">
    <location>
        <begin position="26"/>
        <end position="49"/>
    </location>
</feature>
<dbReference type="PANTHER" id="PTHR24412:SF451">
    <property type="entry name" value="KELCH-LIKE PROTEIN 20"/>
    <property type="match status" value="1"/>
</dbReference>
<feature type="compositionally biased region" description="Basic and acidic residues" evidence="3">
    <location>
        <begin position="68"/>
        <end position="88"/>
    </location>
</feature>
<organism evidence="4 5">
    <name type="scientific">Rotaria magnacalcarata</name>
    <dbReference type="NCBI Taxonomy" id="392030"/>
    <lineage>
        <taxon>Eukaryota</taxon>
        <taxon>Metazoa</taxon>
        <taxon>Spiralia</taxon>
        <taxon>Gnathifera</taxon>
        <taxon>Rotifera</taxon>
        <taxon>Eurotatoria</taxon>
        <taxon>Bdelloidea</taxon>
        <taxon>Philodinida</taxon>
        <taxon>Philodinidae</taxon>
        <taxon>Rotaria</taxon>
    </lineage>
</organism>
<dbReference type="Pfam" id="PF01344">
    <property type="entry name" value="Kelch_1"/>
    <property type="match status" value="5"/>
</dbReference>
<feature type="compositionally biased region" description="Basic residues" evidence="3">
    <location>
        <begin position="50"/>
        <end position="62"/>
    </location>
</feature>
<dbReference type="EMBL" id="CAJOBH010008213">
    <property type="protein sequence ID" value="CAF4106655.1"/>
    <property type="molecule type" value="Genomic_DNA"/>
</dbReference>
<evidence type="ECO:0000313" key="5">
    <source>
        <dbReference type="Proteomes" id="UP000681967"/>
    </source>
</evidence>
<evidence type="ECO:0000313" key="4">
    <source>
        <dbReference type="EMBL" id="CAF4106655.1"/>
    </source>
</evidence>
<gene>
    <name evidence="4" type="ORF">BYL167_LOCUS19389</name>
</gene>
<dbReference type="SMART" id="SM00612">
    <property type="entry name" value="Kelch"/>
    <property type="match status" value="5"/>
</dbReference>
<accession>A0A8S2QL53</accession>
<dbReference type="SUPFAM" id="SSF117281">
    <property type="entry name" value="Kelch motif"/>
    <property type="match status" value="2"/>
</dbReference>
<evidence type="ECO:0000256" key="3">
    <source>
        <dbReference type="SAM" id="MobiDB-lite"/>
    </source>
</evidence>
<reference evidence="4" key="1">
    <citation type="submission" date="2021-02" db="EMBL/GenBank/DDBJ databases">
        <authorList>
            <person name="Nowell W R."/>
        </authorList>
    </citation>
    <scope>NUCLEOTIDE SEQUENCE</scope>
</reference>
<feature type="compositionally biased region" description="Basic residues" evidence="3">
    <location>
        <begin position="1"/>
        <end position="15"/>
    </location>
</feature>
<evidence type="ECO:0000256" key="2">
    <source>
        <dbReference type="ARBA" id="ARBA00022737"/>
    </source>
</evidence>
<comment type="caution">
    <text evidence="4">The sequence shown here is derived from an EMBL/GenBank/DDBJ whole genome shotgun (WGS) entry which is preliminary data.</text>
</comment>
<name>A0A8S2QL53_9BILA</name>
<evidence type="ECO:0008006" key="6">
    <source>
        <dbReference type="Google" id="ProtNLM"/>
    </source>
</evidence>
<protein>
    <recommendedName>
        <fullName evidence="6">Kelch-like protein</fullName>
    </recommendedName>
</protein>
<dbReference type="AlphaFoldDB" id="A0A8S2QL53"/>
<dbReference type="Gene3D" id="2.120.10.80">
    <property type="entry name" value="Kelch-type beta propeller"/>
    <property type="match status" value="1"/>
</dbReference>
<keyword evidence="2" id="KW-0677">Repeat</keyword>
<dbReference type="PANTHER" id="PTHR24412">
    <property type="entry name" value="KELCH PROTEIN"/>
    <property type="match status" value="1"/>
</dbReference>
<feature type="region of interest" description="Disordered" evidence="3">
    <location>
        <begin position="121"/>
        <end position="141"/>
    </location>
</feature>
<dbReference type="Proteomes" id="UP000681967">
    <property type="component" value="Unassembled WGS sequence"/>
</dbReference>
<keyword evidence="1" id="KW-0880">Kelch repeat</keyword>
<sequence>MQKRQFTKYTGKSRSRSCTPPHWRSTVKDRKREHVRKEKYDNNKEDFHSHRLVKRRNDHHHHQTESTSQHEHQPTRTNDQHQENDSRSYRRRHSSSPIDDQFEINNTQSYQIEYVNTIRANPASSSSKKRREYWEKHEESNEQPSLAQIRQYARLDNQLRMIAQTTAAQLKSTSHDTNILQQSSGQTAVYESKRNDEYDVSFKENANDNQRSYSFTSSSRGSRYDQDKIGGWCSGDAIACVEMFDSSSNEWKAAASMSKRRCGWEFDPHTNQWSKEMAPTSSCQASVAVTVFDGCLFVIGGQDGISCLHLVENSTMDSCCINREKRLGAAVAVLDGYLYAIGGSDGQCSLSTVERYDPKANKWSSVSSMNTQRKHLGCAVYNGYIYVVGGREDATKLSTAERFNPKINQWSLVVAMNSKRTGVGLAVVNNRLMAVGGFDGAVCLKSVELYDNEFNSWRLHSGMNYGRLGGGVGVINRLDD</sequence>
<dbReference type="InterPro" id="IPR015915">
    <property type="entry name" value="Kelch-typ_b-propeller"/>
</dbReference>
<feature type="region of interest" description="Disordered" evidence="3">
    <location>
        <begin position="1"/>
        <end position="105"/>
    </location>
</feature>
<evidence type="ECO:0000256" key="1">
    <source>
        <dbReference type="ARBA" id="ARBA00022441"/>
    </source>
</evidence>